<organism evidence="2 3">
    <name type="scientific">Phytophthora nicotianae P10297</name>
    <dbReference type="NCBI Taxonomy" id="1317064"/>
    <lineage>
        <taxon>Eukaryota</taxon>
        <taxon>Sar</taxon>
        <taxon>Stramenopiles</taxon>
        <taxon>Oomycota</taxon>
        <taxon>Peronosporomycetes</taxon>
        <taxon>Peronosporales</taxon>
        <taxon>Peronosporaceae</taxon>
        <taxon>Phytophthora</taxon>
    </lineage>
</organism>
<gene>
    <name evidence="2" type="ORF">F442_22179</name>
</gene>
<reference evidence="2 3" key="1">
    <citation type="submission" date="2013-11" db="EMBL/GenBank/DDBJ databases">
        <title>The Genome Sequence of Phytophthora parasitica P10297.</title>
        <authorList>
            <consortium name="The Broad Institute Genomics Platform"/>
            <person name="Russ C."/>
            <person name="Tyler B."/>
            <person name="Panabieres F."/>
            <person name="Shan W."/>
            <person name="Tripathy S."/>
            <person name="Grunwald N."/>
            <person name="Machado M."/>
            <person name="Johnson C.S."/>
            <person name="Walker B."/>
            <person name="Young S.K."/>
            <person name="Zeng Q."/>
            <person name="Gargeya S."/>
            <person name="Fitzgerald M."/>
            <person name="Haas B."/>
            <person name="Abouelleil A."/>
            <person name="Allen A.W."/>
            <person name="Alvarado L."/>
            <person name="Arachchi H.M."/>
            <person name="Berlin A.M."/>
            <person name="Chapman S.B."/>
            <person name="Gainer-Dewar J."/>
            <person name="Goldberg J."/>
            <person name="Griggs A."/>
            <person name="Gujja S."/>
            <person name="Hansen M."/>
            <person name="Howarth C."/>
            <person name="Imamovic A."/>
            <person name="Ireland A."/>
            <person name="Larimer J."/>
            <person name="McCowan C."/>
            <person name="Murphy C."/>
            <person name="Pearson M."/>
            <person name="Poon T.W."/>
            <person name="Priest M."/>
            <person name="Roberts A."/>
            <person name="Saif S."/>
            <person name="Shea T."/>
            <person name="Sisk P."/>
            <person name="Sykes S."/>
            <person name="Wortman J."/>
            <person name="Nusbaum C."/>
            <person name="Birren B."/>
        </authorList>
    </citation>
    <scope>NUCLEOTIDE SEQUENCE [LARGE SCALE GENOMIC DNA]</scope>
    <source>
        <strain evidence="2 3">P10297</strain>
    </source>
</reference>
<dbReference type="AlphaFoldDB" id="W2Y2W0"/>
<accession>W2Y2W0</accession>
<comment type="caution">
    <text evidence="2">The sequence shown here is derived from an EMBL/GenBank/DDBJ whole genome shotgun (WGS) entry which is preliminary data.</text>
</comment>
<dbReference type="Proteomes" id="UP000018948">
    <property type="component" value="Unassembled WGS sequence"/>
</dbReference>
<sequence length="127" mass="14106">MLLRSIVEDIEPLGCNMWDQVVLRYNVRRPRGMSKCDFEVGKPKPSGVNDHIAKSTKTIAKAQDIHRALELKAGSSDYNDGLDEGEDDEELLLHVGGVCDENQSRALKRTVYEVEETAIHDGSLVPA</sequence>
<name>W2Y2W0_PHYNI</name>
<evidence type="ECO:0000313" key="2">
    <source>
        <dbReference type="EMBL" id="ETP28529.1"/>
    </source>
</evidence>
<protein>
    <recommendedName>
        <fullName evidence="1">DUF6818 domain-containing protein</fullName>
    </recommendedName>
</protein>
<evidence type="ECO:0000259" key="1">
    <source>
        <dbReference type="Pfam" id="PF20681"/>
    </source>
</evidence>
<dbReference type="EMBL" id="ANIY01004596">
    <property type="protein sequence ID" value="ETP28529.1"/>
    <property type="molecule type" value="Genomic_DNA"/>
</dbReference>
<dbReference type="InterPro" id="IPR049203">
    <property type="entry name" value="DUF6818"/>
</dbReference>
<evidence type="ECO:0000313" key="3">
    <source>
        <dbReference type="Proteomes" id="UP000018948"/>
    </source>
</evidence>
<proteinExistence type="predicted"/>
<dbReference type="Pfam" id="PF20681">
    <property type="entry name" value="DUF6818"/>
    <property type="match status" value="1"/>
</dbReference>
<feature type="domain" description="DUF6818" evidence="1">
    <location>
        <begin position="12"/>
        <end position="87"/>
    </location>
</feature>
<dbReference type="OrthoDB" id="123120at2759"/>